<feature type="region of interest" description="Disordered" evidence="1">
    <location>
        <begin position="1"/>
        <end position="26"/>
    </location>
</feature>
<sequence length="146" mass="16182">MRGKKERGGDLSKTGLAAFEDKGKPDKIDPNLVRRIVVRDPLPCTVSSNMYIVESIMLHLQTGVTFSKEKKKTHHGAGIFSSSSKGHKKIGKIDENTDSTKYMTVLQQGLLEALEKQNMNKYEIKFLHNNAKSHAAASTKQGPKKS</sequence>
<dbReference type="InterPro" id="IPR036397">
    <property type="entry name" value="RNaseH_sf"/>
</dbReference>
<dbReference type="Proteomes" id="UP000077315">
    <property type="component" value="Unassembled WGS sequence"/>
</dbReference>
<name>A0A163D7J1_PHYB8</name>
<feature type="compositionally biased region" description="Basic and acidic residues" evidence="1">
    <location>
        <begin position="1"/>
        <end position="10"/>
    </location>
</feature>
<dbReference type="AlphaFoldDB" id="A0A163D7J1"/>
<dbReference type="RefSeq" id="XP_018287370.1">
    <property type="nucleotide sequence ID" value="XM_018441677.1"/>
</dbReference>
<protein>
    <submittedName>
        <fullName evidence="2">Uncharacterized protein</fullName>
    </submittedName>
</protein>
<reference evidence="3" key="1">
    <citation type="submission" date="2015-06" db="EMBL/GenBank/DDBJ databases">
        <title>Expansion of signal transduction pathways in fungi by whole-genome duplication.</title>
        <authorList>
            <consortium name="DOE Joint Genome Institute"/>
            <person name="Corrochano L.M."/>
            <person name="Kuo A."/>
            <person name="Marcet-Houben M."/>
            <person name="Polaino S."/>
            <person name="Salamov A."/>
            <person name="Villalobos J.M."/>
            <person name="Alvarez M.I."/>
            <person name="Avalos J."/>
            <person name="Benito E.P."/>
            <person name="Benoit I."/>
            <person name="Burger G."/>
            <person name="Camino L.P."/>
            <person name="Canovas D."/>
            <person name="Cerda-Olmedo E."/>
            <person name="Cheng J.-F."/>
            <person name="Dominguez A."/>
            <person name="Elias M."/>
            <person name="Eslava A.P."/>
            <person name="Glaser F."/>
            <person name="Grimwood J."/>
            <person name="Gutierrez G."/>
            <person name="Heitman J."/>
            <person name="Henrissat B."/>
            <person name="Iturriaga E.A."/>
            <person name="Lang B.F."/>
            <person name="Lavin J.L."/>
            <person name="Lee S."/>
            <person name="Li W."/>
            <person name="Lindquist E."/>
            <person name="Lopez-Garcia S."/>
            <person name="Luque E.M."/>
            <person name="Marcos A.T."/>
            <person name="Martin J."/>
            <person name="McCluskey K."/>
            <person name="Medina H.R."/>
            <person name="Miralles-Duran A."/>
            <person name="Miyazaki A."/>
            <person name="Munoz-Torres E."/>
            <person name="Oguiza J.A."/>
            <person name="Ohm R."/>
            <person name="Olmedo M."/>
            <person name="Orejas M."/>
            <person name="Ortiz-Castellanos L."/>
            <person name="Pisabarro A.G."/>
            <person name="Rodriguez-Romero J."/>
            <person name="Ruiz-Herrera J."/>
            <person name="Ruiz-Vazquez R."/>
            <person name="Sanz C."/>
            <person name="Schackwitz W."/>
            <person name="Schmutz J."/>
            <person name="Shahriari M."/>
            <person name="Shelest E."/>
            <person name="Silva-Franco F."/>
            <person name="Soanes D."/>
            <person name="Syed K."/>
            <person name="Tagua V.G."/>
            <person name="Talbot N.J."/>
            <person name="Thon M."/>
            <person name="De vries R.P."/>
            <person name="Wiebenga A."/>
            <person name="Yadav J.S."/>
            <person name="Braun E.L."/>
            <person name="Baker S."/>
            <person name="Garre V."/>
            <person name="Horwitz B."/>
            <person name="Torres-Martinez S."/>
            <person name="Idnurm A."/>
            <person name="Herrera-Estrella A."/>
            <person name="Gabaldon T."/>
            <person name="Grigoriev I.V."/>
        </authorList>
    </citation>
    <scope>NUCLEOTIDE SEQUENCE [LARGE SCALE GENOMIC DNA]</scope>
    <source>
        <strain evidence="3">NRRL 1555(-)</strain>
    </source>
</reference>
<proteinExistence type="predicted"/>
<dbReference type="GeneID" id="29002583"/>
<feature type="region of interest" description="Disordered" evidence="1">
    <location>
        <begin position="74"/>
        <end position="94"/>
    </location>
</feature>
<gene>
    <name evidence="2" type="ORF">PHYBLDRAFT_66703</name>
</gene>
<keyword evidence="3" id="KW-1185">Reference proteome</keyword>
<evidence type="ECO:0000313" key="3">
    <source>
        <dbReference type="Proteomes" id="UP000077315"/>
    </source>
</evidence>
<accession>A0A163D7J1</accession>
<evidence type="ECO:0000313" key="2">
    <source>
        <dbReference type="EMBL" id="OAD69330.1"/>
    </source>
</evidence>
<dbReference type="GO" id="GO:0003676">
    <property type="term" value="F:nucleic acid binding"/>
    <property type="evidence" value="ECO:0007669"/>
    <property type="project" value="InterPro"/>
</dbReference>
<dbReference type="Gene3D" id="3.30.420.10">
    <property type="entry name" value="Ribonuclease H-like superfamily/Ribonuclease H"/>
    <property type="match status" value="1"/>
</dbReference>
<dbReference type="VEuPathDB" id="FungiDB:PHYBLDRAFT_66703"/>
<dbReference type="InParanoid" id="A0A163D7J1"/>
<organism evidence="2 3">
    <name type="scientific">Phycomyces blakesleeanus (strain ATCC 8743b / DSM 1359 / FGSC 10004 / NBRC 33097 / NRRL 1555)</name>
    <dbReference type="NCBI Taxonomy" id="763407"/>
    <lineage>
        <taxon>Eukaryota</taxon>
        <taxon>Fungi</taxon>
        <taxon>Fungi incertae sedis</taxon>
        <taxon>Mucoromycota</taxon>
        <taxon>Mucoromycotina</taxon>
        <taxon>Mucoromycetes</taxon>
        <taxon>Mucorales</taxon>
        <taxon>Phycomycetaceae</taxon>
        <taxon>Phycomyces</taxon>
    </lineage>
</organism>
<evidence type="ECO:0000256" key="1">
    <source>
        <dbReference type="SAM" id="MobiDB-lite"/>
    </source>
</evidence>
<dbReference type="EMBL" id="KV440992">
    <property type="protein sequence ID" value="OAD69330.1"/>
    <property type="molecule type" value="Genomic_DNA"/>
</dbReference>